<keyword evidence="2" id="KW-1185">Reference proteome</keyword>
<reference evidence="1 2" key="1">
    <citation type="submission" date="2016-09" db="EMBL/GenBank/DDBJ databases">
        <title>Complete genome of Desulfosporosinus sp. OL.</title>
        <authorList>
            <person name="Mardanov A."/>
            <person name="Beletsky A."/>
            <person name="Panova A."/>
            <person name="Karnachuk O."/>
            <person name="Ravin N."/>
        </authorList>
    </citation>
    <scope>NUCLEOTIDE SEQUENCE [LARGE SCALE GENOMIC DNA]</scope>
    <source>
        <strain evidence="1 2">OL</strain>
    </source>
</reference>
<sequence length="68" mass="7983">MTSHKVPAYVEFKDTLPKSGVKLLRWLLRDEEVYKLIQSLIQKIFQGVRSTVVGFEGEERIYRTVREA</sequence>
<dbReference type="Proteomes" id="UP000186102">
    <property type="component" value="Unassembled WGS sequence"/>
</dbReference>
<evidence type="ECO:0000313" key="1">
    <source>
        <dbReference type="EMBL" id="OLN29367.1"/>
    </source>
</evidence>
<proteinExistence type="predicted"/>
<dbReference type="EMBL" id="MLBF01000033">
    <property type="protein sequence ID" value="OLN29367.1"/>
    <property type="molecule type" value="Genomic_DNA"/>
</dbReference>
<dbReference type="AlphaFoldDB" id="A0A1Q8QPW5"/>
<organism evidence="1 2">
    <name type="scientific">Desulfosporosinus metallidurans</name>
    <dbReference type="NCBI Taxonomy" id="1888891"/>
    <lineage>
        <taxon>Bacteria</taxon>
        <taxon>Bacillati</taxon>
        <taxon>Bacillota</taxon>
        <taxon>Clostridia</taxon>
        <taxon>Eubacteriales</taxon>
        <taxon>Desulfitobacteriaceae</taxon>
        <taxon>Desulfosporosinus</taxon>
    </lineage>
</organism>
<comment type="caution">
    <text evidence="1">The sequence shown here is derived from an EMBL/GenBank/DDBJ whole genome shotgun (WGS) entry which is preliminary data.</text>
</comment>
<protein>
    <submittedName>
        <fullName evidence="1">Uncharacterized protein</fullName>
    </submittedName>
</protein>
<dbReference type="STRING" id="1888891.DSOL_3543"/>
<accession>A0A1Q8QPW5</accession>
<evidence type="ECO:0000313" key="2">
    <source>
        <dbReference type="Proteomes" id="UP000186102"/>
    </source>
</evidence>
<name>A0A1Q8QPW5_9FIRM</name>
<gene>
    <name evidence="1" type="ORF">DSOL_3543</name>
</gene>